<comment type="caution">
    <text evidence="2">Lacks conserved residue(s) required for the propagation of feature annotation.</text>
</comment>
<dbReference type="SUPFAM" id="SSF49854">
    <property type="entry name" value="Spermadhesin, CUB domain"/>
    <property type="match status" value="1"/>
</dbReference>
<comment type="caution">
    <text evidence="5">The sequence shown here is derived from an EMBL/GenBank/DDBJ whole genome shotgun (WGS) entry which is preliminary data.</text>
</comment>
<dbReference type="InterPro" id="IPR035914">
    <property type="entry name" value="Sperma_CUB_dom_sf"/>
</dbReference>
<dbReference type="OrthoDB" id="2015116at2759"/>
<organism evidence="5 6">
    <name type="scientific">Clarias magur</name>
    <name type="common">Asian catfish</name>
    <name type="synonym">Macropteronotus magur</name>
    <dbReference type="NCBI Taxonomy" id="1594786"/>
    <lineage>
        <taxon>Eukaryota</taxon>
        <taxon>Metazoa</taxon>
        <taxon>Chordata</taxon>
        <taxon>Craniata</taxon>
        <taxon>Vertebrata</taxon>
        <taxon>Euteleostomi</taxon>
        <taxon>Actinopterygii</taxon>
        <taxon>Neopterygii</taxon>
        <taxon>Teleostei</taxon>
        <taxon>Ostariophysi</taxon>
        <taxon>Siluriformes</taxon>
        <taxon>Clariidae</taxon>
        <taxon>Clarias</taxon>
    </lineage>
</organism>
<accession>A0A8J4UBS7</accession>
<feature type="domain" description="CUB" evidence="4">
    <location>
        <begin position="24"/>
        <end position="136"/>
    </location>
</feature>
<feature type="compositionally biased region" description="Polar residues" evidence="3">
    <location>
        <begin position="325"/>
        <end position="340"/>
    </location>
</feature>
<keyword evidence="1" id="KW-1015">Disulfide bond</keyword>
<gene>
    <name evidence="5" type="ORF">DAT39_015486</name>
</gene>
<dbReference type="Pfam" id="PF00431">
    <property type="entry name" value="CUB"/>
    <property type="match status" value="1"/>
</dbReference>
<dbReference type="EMBL" id="QNUK01000355">
    <property type="protein sequence ID" value="KAF5894807.1"/>
    <property type="molecule type" value="Genomic_DNA"/>
</dbReference>
<feature type="non-terminal residue" evidence="5">
    <location>
        <position position="387"/>
    </location>
</feature>
<reference evidence="5" key="1">
    <citation type="submission" date="2020-07" db="EMBL/GenBank/DDBJ databases">
        <title>Clarias magur genome sequencing, assembly and annotation.</title>
        <authorList>
            <person name="Kushwaha B."/>
            <person name="Kumar R."/>
            <person name="Das P."/>
            <person name="Joshi C.G."/>
            <person name="Kumar D."/>
            <person name="Nagpure N.S."/>
            <person name="Pandey M."/>
            <person name="Agarwal S."/>
            <person name="Srivastava S."/>
            <person name="Singh M."/>
            <person name="Sahoo L."/>
            <person name="Jayasankar P."/>
            <person name="Meher P.K."/>
            <person name="Koringa P.G."/>
            <person name="Iquebal M.A."/>
            <person name="Das S.P."/>
            <person name="Bit A."/>
            <person name="Patnaik S."/>
            <person name="Patel N."/>
            <person name="Shah T.M."/>
            <person name="Hinsu A."/>
            <person name="Jena J.K."/>
        </authorList>
    </citation>
    <scope>NUCLEOTIDE SEQUENCE</scope>
    <source>
        <strain evidence="5">CIFAMagur01</strain>
        <tissue evidence="5">Testis</tissue>
    </source>
</reference>
<sequence>MNEHDVHMSTGSHQQNAFYALRSCHQILYGDSGEFFSPDYLCSNPALWCNWTIQVQPGKHVQLYLEDLTPEHMCHLKTDQIHLDEAPVSGGGRRILERCWRRSMYTSASSTVHVVQLIRQNPNPPHRGFYGAYQAFGIPKTPDQFEMMSEKEPVPLKETEDKDAVTETPIHENISNDLDKNAEDVHTEYVEANHSIIPQVNEILAVDAGSFRESRKIRGQEAKNQDVPFHGELAQEEEDDEELVSLPTGIPNWITMEQYTPVWFDGPDSPHNPAPTYTAHTILTSAGTALTQSTKKRVRKRKPGLGQSFPTKATMKKNEVAHFSQVASSSEDPTESTMTEPTVPMDILKSDDDTTLQEHVGLAENIKEKSLPVQTFRLVTESPHLTD</sequence>
<proteinExistence type="predicted"/>
<dbReference type="Proteomes" id="UP000727407">
    <property type="component" value="Unassembled WGS sequence"/>
</dbReference>
<feature type="region of interest" description="Disordered" evidence="3">
    <location>
        <begin position="324"/>
        <end position="348"/>
    </location>
</feature>
<dbReference type="Gene3D" id="2.60.120.290">
    <property type="entry name" value="Spermadhesin, CUB domain"/>
    <property type="match status" value="1"/>
</dbReference>
<dbReference type="AlphaFoldDB" id="A0A8J4UBS7"/>
<evidence type="ECO:0000313" key="5">
    <source>
        <dbReference type="EMBL" id="KAF5894807.1"/>
    </source>
</evidence>
<dbReference type="InterPro" id="IPR000859">
    <property type="entry name" value="CUB_dom"/>
</dbReference>
<evidence type="ECO:0000259" key="4">
    <source>
        <dbReference type="PROSITE" id="PS01180"/>
    </source>
</evidence>
<protein>
    <submittedName>
        <fullName evidence="5">ELMO domain-containing protein 2</fullName>
    </submittedName>
</protein>
<evidence type="ECO:0000256" key="3">
    <source>
        <dbReference type="SAM" id="MobiDB-lite"/>
    </source>
</evidence>
<dbReference type="PROSITE" id="PS01180">
    <property type="entry name" value="CUB"/>
    <property type="match status" value="1"/>
</dbReference>
<evidence type="ECO:0000256" key="2">
    <source>
        <dbReference type="PROSITE-ProRule" id="PRU00059"/>
    </source>
</evidence>
<name>A0A8J4UBS7_CLAMG</name>
<dbReference type="SMART" id="SM00042">
    <property type="entry name" value="CUB"/>
    <property type="match status" value="1"/>
</dbReference>
<keyword evidence="6" id="KW-1185">Reference proteome</keyword>
<evidence type="ECO:0000256" key="1">
    <source>
        <dbReference type="ARBA" id="ARBA00023157"/>
    </source>
</evidence>
<evidence type="ECO:0000313" key="6">
    <source>
        <dbReference type="Proteomes" id="UP000727407"/>
    </source>
</evidence>